<organism evidence="2 3">
    <name type="scientific">Armillaria tabescens</name>
    <name type="common">Ringless honey mushroom</name>
    <name type="synonym">Agaricus tabescens</name>
    <dbReference type="NCBI Taxonomy" id="1929756"/>
    <lineage>
        <taxon>Eukaryota</taxon>
        <taxon>Fungi</taxon>
        <taxon>Dikarya</taxon>
        <taxon>Basidiomycota</taxon>
        <taxon>Agaricomycotina</taxon>
        <taxon>Agaricomycetes</taxon>
        <taxon>Agaricomycetidae</taxon>
        <taxon>Agaricales</taxon>
        <taxon>Marasmiineae</taxon>
        <taxon>Physalacriaceae</taxon>
        <taxon>Desarmillaria</taxon>
    </lineage>
</organism>
<proteinExistence type="predicted"/>
<sequence length="67" mass="7212">MKSIFALLFVLCAFATTQALVVGRDATTPAIVAREIGDVSYIRANADIGKRKFLASEPEPIQDDDGN</sequence>
<protein>
    <recommendedName>
        <fullName evidence="4">RxLR effector protein</fullName>
    </recommendedName>
</protein>
<evidence type="ECO:0000313" key="2">
    <source>
        <dbReference type="EMBL" id="KAK0461626.1"/>
    </source>
</evidence>
<evidence type="ECO:0000256" key="1">
    <source>
        <dbReference type="SAM" id="SignalP"/>
    </source>
</evidence>
<feature type="chain" id="PRO_5041354972" description="RxLR effector protein" evidence="1">
    <location>
        <begin position="20"/>
        <end position="67"/>
    </location>
</feature>
<name>A0AA39N9P2_ARMTA</name>
<evidence type="ECO:0000313" key="3">
    <source>
        <dbReference type="Proteomes" id="UP001175211"/>
    </source>
</evidence>
<evidence type="ECO:0008006" key="4">
    <source>
        <dbReference type="Google" id="ProtNLM"/>
    </source>
</evidence>
<gene>
    <name evidence="2" type="ORF">EV420DRAFT_1639924</name>
</gene>
<dbReference type="AlphaFoldDB" id="A0AA39N9P2"/>
<dbReference type="GeneID" id="85360581"/>
<dbReference type="Proteomes" id="UP001175211">
    <property type="component" value="Unassembled WGS sequence"/>
</dbReference>
<reference evidence="2" key="1">
    <citation type="submission" date="2023-06" db="EMBL/GenBank/DDBJ databases">
        <authorList>
            <consortium name="Lawrence Berkeley National Laboratory"/>
            <person name="Ahrendt S."/>
            <person name="Sahu N."/>
            <person name="Indic B."/>
            <person name="Wong-Bajracharya J."/>
            <person name="Merenyi Z."/>
            <person name="Ke H.-M."/>
            <person name="Monk M."/>
            <person name="Kocsube S."/>
            <person name="Drula E."/>
            <person name="Lipzen A."/>
            <person name="Balint B."/>
            <person name="Henrissat B."/>
            <person name="Andreopoulos B."/>
            <person name="Martin F.M."/>
            <person name="Harder C.B."/>
            <person name="Rigling D."/>
            <person name="Ford K.L."/>
            <person name="Foster G.D."/>
            <person name="Pangilinan J."/>
            <person name="Papanicolaou A."/>
            <person name="Barry K."/>
            <person name="LaButti K."/>
            <person name="Viragh M."/>
            <person name="Koriabine M."/>
            <person name="Yan M."/>
            <person name="Riley R."/>
            <person name="Champramary S."/>
            <person name="Plett K.L."/>
            <person name="Tsai I.J."/>
            <person name="Slot J."/>
            <person name="Sipos G."/>
            <person name="Plett J."/>
            <person name="Nagy L.G."/>
            <person name="Grigoriev I.V."/>
        </authorList>
    </citation>
    <scope>NUCLEOTIDE SEQUENCE</scope>
    <source>
        <strain evidence="2">CCBAS 213</strain>
    </source>
</reference>
<comment type="caution">
    <text evidence="2">The sequence shown here is derived from an EMBL/GenBank/DDBJ whole genome shotgun (WGS) entry which is preliminary data.</text>
</comment>
<feature type="signal peptide" evidence="1">
    <location>
        <begin position="1"/>
        <end position="19"/>
    </location>
</feature>
<keyword evidence="3" id="KW-1185">Reference proteome</keyword>
<dbReference type="EMBL" id="JAUEPS010000010">
    <property type="protein sequence ID" value="KAK0461626.1"/>
    <property type="molecule type" value="Genomic_DNA"/>
</dbReference>
<dbReference type="RefSeq" id="XP_060333364.1">
    <property type="nucleotide sequence ID" value="XM_060477033.1"/>
</dbReference>
<keyword evidence="1" id="KW-0732">Signal</keyword>
<accession>A0AA39N9P2</accession>